<organism evidence="1 2">
    <name type="scientific">Pelobates cultripes</name>
    <name type="common">Western spadefoot toad</name>
    <dbReference type="NCBI Taxonomy" id="61616"/>
    <lineage>
        <taxon>Eukaryota</taxon>
        <taxon>Metazoa</taxon>
        <taxon>Chordata</taxon>
        <taxon>Craniata</taxon>
        <taxon>Vertebrata</taxon>
        <taxon>Euteleostomi</taxon>
        <taxon>Amphibia</taxon>
        <taxon>Batrachia</taxon>
        <taxon>Anura</taxon>
        <taxon>Pelobatoidea</taxon>
        <taxon>Pelobatidae</taxon>
        <taxon>Pelobates</taxon>
    </lineage>
</organism>
<dbReference type="EMBL" id="OW240914">
    <property type="protein sequence ID" value="CAH2275914.1"/>
    <property type="molecule type" value="Genomic_DNA"/>
</dbReference>
<gene>
    <name evidence="1" type="ORF">PECUL_23A039551</name>
</gene>
<dbReference type="AlphaFoldDB" id="A0AAD1RQJ2"/>
<accession>A0AAD1RQJ2</accession>
<keyword evidence="2" id="KW-1185">Reference proteome</keyword>
<evidence type="ECO:0000313" key="2">
    <source>
        <dbReference type="Proteomes" id="UP001295444"/>
    </source>
</evidence>
<dbReference type="Proteomes" id="UP001295444">
    <property type="component" value="Chromosome 03"/>
</dbReference>
<feature type="non-terminal residue" evidence="1">
    <location>
        <position position="1"/>
    </location>
</feature>
<evidence type="ECO:0008006" key="3">
    <source>
        <dbReference type="Google" id="ProtNLM"/>
    </source>
</evidence>
<sequence length="120" mass="13384">QQQDALAQPITPEEVSNTIKTLQKGKAPGPDGFANSYYSKFRKVLASRLAEVFNEALQAESLLEEMQLAHIITLPKPDKPPWCPQNFRPISLLSTDAKLVAKLYALRLGPILPHIIHDDQ</sequence>
<dbReference type="InterPro" id="IPR043502">
    <property type="entry name" value="DNA/RNA_pol_sf"/>
</dbReference>
<evidence type="ECO:0000313" key="1">
    <source>
        <dbReference type="EMBL" id="CAH2275914.1"/>
    </source>
</evidence>
<dbReference type="PANTHER" id="PTHR19446">
    <property type="entry name" value="REVERSE TRANSCRIPTASES"/>
    <property type="match status" value="1"/>
</dbReference>
<dbReference type="SUPFAM" id="SSF56672">
    <property type="entry name" value="DNA/RNA polymerases"/>
    <property type="match status" value="1"/>
</dbReference>
<name>A0AAD1RQJ2_PELCU</name>
<proteinExistence type="predicted"/>
<feature type="non-terminal residue" evidence="1">
    <location>
        <position position="120"/>
    </location>
</feature>
<protein>
    <recommendedName>
        <fullName evidence="3">Reverse transcriptase</fullName>
    </recommendedName>
</protein>
<reference evidence="1" key="1">
    <citation type="submission" date="2022-03" db="EMBL/GenBank/DDBJ databases">
        <authorList>
            <person name="Alioto T."/>
            <person name="Alioto T."/>
            <person name="Gomez Garrido J."/>
        </authorList>
    </citation>
    <scope>NUCLEOTIDE SEQUENCE</scope>
</reference>